<dbReference type="Gene3D" id="2.60.40.10">
    <property type="entry name" value="Immunoglobulins"/>
    <property type="match status" value="2"/>
</dbReference>
<dbReference type="InterPro" id="IPR007110">
    <property type="entry name" value="Ig-like_dom"/>
</dbReference>
<feature type="transmembrane region" description="Helical" evidence="4">
    <location>
        <begin position="604"/>
        <end position="627"/>
    </location>
</feature>
<feature type="domain" description="Ig-like" evidence="5">
    <location>
        <begin position="275"/>
        <end position="317"/>
    </location>
</feature>
<gene>
    <name evidence="6" type="ORF">MAR_021543</name>
</gene>
<dbReference type="EMBL" id="CP111016">
    <property type="protein sequence ID" value="WAR06174.1"/>
    <property type="molecule type" value="Genomic_DNA"/>
</dbReference>
<evidence type="ECO:0000313" key="7">
    <source>
        <dbReference type="Proteomes" id="UP001164746"/>
    </source>
</evidence>
<keyword evidence="7" id="KW-1185">Reference proteome</keyword>
<evidence type="ECO:0000256" key="3">
    <source>
        <dbReference type="ARBA" id="ARBA00023157"/>
    </source>
</evidence>
<dbReference type="InterPro" id="IPR013151">
    <property type="entry name" value="Immunoglobulin_dom"/>
</dbReference>
<evidence type="ECO:0000259" key="5">
    <source>
        <dbReference type="PROSITE" id="PS50835"/>
    </source>
</evidence>
<proteinExistence type="predicted"/>
<dbReference type="SMART" id="SM00409">
    <property type="entry name" value="IG"/>
    <property type="match status" value="3"/>
</dbReference>
<feature type="domain" description="Ig-like" evidence="5">
    <location>
        <begin position="113"/>
        <end position="223"/>
    </location>
</feature>
<keyword evidence="2 4" id="KW-0472">Membrane</keyword>
<evidence type="ECO:0000313" key="6">
    <source>
        <dbReference type="EMBL" id="WAR06174.1"/>
    </source>
</evidence>
<reference evidence="6" key="1">
    <citation type="submission" date="2022-11" db="EMBL/GenBank/DDBJ databases">
        <title>Centuries of genome instability and evolution in soft-shell clam transmissible cancer (bioRxiv).</title>
        <authorList>
            <person name="Hart S.F.M."/>
            <person name="Yonemitsu M.A."/>
            <person name="Giersch R.M."/>
            <person name="Beal B.F."/>
            <person name="Arriagada G."/>
            <person name="Davis B.W."/>
            <person name="Ostrander E.A."/>
            <person name="Goff S.P."/>
            <person name="Metzger M.J."/>
        </authorList>
    </citation>
    <scope>NUCLEOTIDE SEQUENCE</scope>
    <source>
        <strain evidence="6">MELC-2E11</strain>
        <tissue evidence="6">Siphon/mantle</tissue>
    </source>
</reference>
<feature type="domain" description="Ig-like" evidence="5">
    <location>
        <begin position="484"/>
        <end position="580"/>
    </location>
</feature>
<accession>A0ABY7EAP1</accession>
<comment type="subcellular location">
    <subcellularLocation>
        <location evidence="1">Membrane</location>
        <topology evidence="1">Single-pass membrane protein</topology>
    </subcellularLocation>
</comment>
<feature type="domain" description="Ig-like" evidence="5">
    <location>
        <begin position="326"/>
        <end position="422"/>
    </location>
</feature>
<dbReference type="InterPro" id="IPR013162">
    <property type="entry name" value="CD80_C2-set"/>
</dbReference>
<dbReference type="SUPFAM" id="SSF48726">
    <property type="entry name" value="Immunoglobulin"/>
    <property type="match status" value="3"/>
</dbReference>
<dbReference type="InterPro" id="IPR013783">
    <property type="entry name" value="Ig-like_fold"/>
</dbReference>
<sequence>MIRLNAVLVNPTVTCNASSDSITLEVNKSNIEEKKQLTLTCSTQMPQAYIQFVYVSSNNSFTSAAYVLYNTTSGACIQYIVRDEVLFDCFCDNSKRYICHTKPLTRNNNGDVPIQSATILEDIQEVIDIQEGGLVRLTCESPFGIPAANITWFLDNKTRNAYDDDLEISLKLSASVKKNTDRTYNTTSSLSLNVSRNEDGEAVYCNANNPETSILINKNESYSDFYMIRNAPTIQRLQCDVRGGKPFATLTWSCYGGNQTNNNTSTGATNPSTRPNLQLLACSSMRVESGHYIKVIIGEALYINCSSSGNPPPTYFWSDGKHSNPPKISNFRTIIEVPEGENFSLICNAEPGNPNVTSYFWTSLHQPDRNTSDQYLVIKNISRTKEDKASIETFIAENTMVSHGNDLTFECCVDSDPPANITMLSPIGSVLIYITGSNQLHYTKKSSCLEDIGLFTCVSANKHNRMQPDIRSVIVDVKCPPMYPSAYRQSTTIKTIPGEKAILNFSVFSNPPPMFFIWTNSSSNLRIPFDTTTLNRVFINTTYTMSSSLIISSVEPWDYGNYSVMVQNEIGSMIETFLIVEDINTDPTKESSTSANSDSGTGTIVGGTVGTMCTVIVVTVLLAIFFYRKRQSRYESDRLRDEGTLNDETRYEYLAMGPTRTPTDYSDLDFQCRTEKSSKQTPFKDSDVYENLKLTSAKSSAST</sequence>
<protein>
    <recommendedName>
        <fullName evidence="5">Ig-like domain-containing protein</fullName>
    </recommendedName>
</protein>
<dbReference type="Pfam" id="PF00047">
    <property type="entry name" value="ig"/>
    <property type="match status" value="1"/>
</dbReference>
<dbReference type="PANTHER" id="PTHR45889:SF8">
    <property type="entry name" value="IG-LIKE DOMAIN-CONTAINING PROTEIN"/>
    <property type="match status" value="1"/>
</dbReference>
<evidence type="ECO:0000256" key="1">
    <source>
        <dbReference type="ARBA" id="ARBA00004167"/>
    </source>
</evidence>
<dbReference type="Pfam" id="PF08205">
    <property type="entry name" value="C2-set_2"/>
    <property type="match status" value="1"/>
</dbReference>
<dbReference type="PANTHER" id="PTHR45889">
    <property type="entry name" value="IG-LIKE DOMAIN-CONTAINING PROTEIN"/>
    <property type="match status" value="1"/>
</dbReference>
<keyword evidence="4" id="KW-0812">Transmembrane</keyword>
<keyword evidence="3" id="KW-1015">Disulfide bond</keyword>
<evidence type="ECO:0000256" key="2">
    <source>
        <dbReference type="ARBA" id="ARBA00023136"/>
    </source>
</evidence>
<evidence type="ECO:0000256" key="4">
    <source>
        <dbReference type="SAM" id="Phobius"/>
    </source>
</evidence>
<dbReference type="InterPro" id="IPR036179">
    <property type="entry name" value="Ig-like_dom_sf"/>
</dbReference>
<dbReference type="InterPro" id="IPR003599">
    <property type="entry name" value="Ig_sub"/>
</dbReference>
<dbReference type="PROSITE" id="PS50835">
    <property type="entry name" value="IG_LIKE"/>
    <property type="match status" value="4"/>
</dbReference>
<organism evidence="6 7">
    <name type="scientific">Mya arenaria</name>
    <name type="common">Soft-shell clam</name>
    <dbReference type="NCBI Taxonomy" id="6604"/>
    <lineage>
        <taxon>Eukaryota</taxon>
        <taxon>Metazoa</taxon>
        <taxon>Spiralia</taxon>
        <taxon>Lophotrochozoa</taxon>
        <taxon>Mollusca</taxon>
        <taxon>Bivalvia</taxon>
        <taxon>Autobranchia</taxon>
        <taxon>Heteroconchia</taxon>
        <taxon>Euheterodonta</taxon>
        <taxon>Imparidentia</taxon>
        <taxon>Neoheterodontei</taxon>
        <taxon>Myida</taxon>
        <taxon>Myoidea</taxon>
        <taxon>Myidae</taxon>
        <taxon>Mya</taxon>
    </lineage>
</organism>
<keyword evidence="4" id="KW-1133">Transmembrane helix</keyword>
<name>A0ABY7EAP1_MYAAR</name>
<dbReference type="Proteomes" id="UP001164746">
    <property type="component" value="Chromosome 5"/>
</dbReference>